<evidence type="ECO:0000313" key="3">
    <source>
        <dbReference type="Proteomes" id="UP001363151"/>
    </source>
</evidence>
<comment type="caution">
    <text evidence="2">The sequence shown here is derived from an EMBL/GenBank/DDBJ whole genome shotgun (WGS) entry which is preliminary data.</text>
</comment>
<evidence type="ECO:0000313" key="2">
    <source>
        <dbReference type="EMBL" id="KAK7241949.1"/>
    </source>
</evidence>
<sequence length="199" mass="22524">MHGGEQPETTVGLMEFLQAARMPDEETPGETLYFLDLSNKQELEHIARKKELASKMLANAQMRLKETKAEIGRALASEKYQEKFVETKYEEAIETRDETKAPAPPIIPVNSLSQLQQVATARAAMATNRDVRNWASILAQQKRYARDECDALFAVVQMVLAEVYEQEHLLHQIRCRQACLPLAPTIWSRNILPMGAASR</sequence>
<organism evidence="2 3">
    <name type="scientific">Aureococcus anophagefferens</name>
    <name type="common">Harmful bloom alga</name>
    <dbReference type="NCBI Taxonomy" id="44056"/>
    <lineage>
        <taxon>Eukaryota</taxon>
        <taxon>Sar</taxon>
        <taxon>Stramenopiles</taxon>
        <taxon>Ochrophyta</taxon>
        <taxon>Pelagophyceae</taxon>
        <taxon>Pelagomonadales</taxon>
        <taxon>Pelagomonadaceae</taxon>
        <taxon>Aureococcus</taxon>
    </lineage>
</organism>
<gene>
    <name evidence="2" type="ORF">SO694_0001805</name>
</gene>
<keyword evidence="3" id="KW-1185">Reference proteome</keyword>
<protein>
    <submittedName>
        <fullName evidence="2">Uncharacterized protein</fullName>
    </submittedName>
</protein>
<name>A0ABR1G0B4_AURAN</name>
<reference evidence="2 3" key="1">
    <citation type="submission" date="2024-03" db="EMBL/GenBank/DDBJ databases">
        <title>Aureococcus anophagefferens CCMP1851 and Kratosvirus quantuckense: Draft genome of a second virus-susceptible host strain in the model system.</title>
        <authorList>
            <person name="Chase E."/>
            <person name="Truchon A.R."/>
            <person name="Schepens W."/>
            <person name="Wilhelm S.W."/>
        </authorList>
    </citation>
    <scope>NUCLEOTIDE SEQUENCE [LARGE SCALE GENOMIC DNA]</scope>
    <source>
        <strain evidence="2 3">CCMP1851</strain>
    </source>
</reference>
<dbReference type="EMBL" id="JBBJCI010000151">
    <property type="protein sequence ID" value="KAK7241949.1"/>
    <property type="molecule type" value="Genomic_DNA"/>
</dbReference>
<feature type="coiled-coil region" evidence="1">
    <location>
        <begin position="50"/>
        <end position="77"/>
    </location>
</feature>
<evidence type="ECO:0000256" key="1">
    <source>
        <dbReference type="SAM" id="Coils"/>
    </source>
</evidence>
<keyword evidence="1" id="KW-0175">Coiled coil</keyword>
<proteinExistence type="predicted"/>
<dbReference type="Proteomes" id="UP001363151">
    <property type="component" value="Unassembled WGS sequence"/>
</dbReference>
<accession>A0ABR1G0B4</accession>